<evidence type="ECO:0000313" key="1">
    <source>
        <dbReference type="EMBL" id="EDL83137.1"/>
    </source>
</evidence>
<evidence type="ECO:0000313" key="2">
    <source>
        <dbReference type="Proteomes" id="UP000234681"/>
    </source>
</evidence>
<gene>
    <name evidence="1" type="ORF">rCG_52264</name>
</gene>
<protein>
    <submittedName>
        <fullName evidence="1">RCG52264</fullName>
    </submittedName>
</protein>
<sequence>MESFLFLVLSPVLDNIASLPTLSLN</sequence>
<dbReference type="EMBL" id="CH474149">
    <property type="protein sequence ID" value="EDL83137.1"/>
    <property type="molecule type" value="Genomic_DNA"/>
</dbReference>
<name>A6KUA1_RAT</name>
<accession>A6KUA1</accession>
<organism evidence="1 2">
    <name type="scientific">Rattus norvegicus</name>
    <name type="common">Rat</name>
    <dbReference type="NCBI Taxonomy" id="10116"/>
    <lineage>
        <taxon>Eukaryota</taxon>
        <taxon>Metazoa</taxon>
        <taxon>Chordata</taxon>
        <taxon>Craniata</taxon>
        <taxon>Vertebrata</taxon>
        <taxon>Euteleostomi</taxon>
        <taxon>Mammalia</taxon>
        <taxon>Eutheria</taxon>
        <taxon>Euarchontoglires</taxon>
        <taxon>Glires</taxon>
        <taxon>Rodentia</taxon>
        <taxon>Myomorpha</taxon>
        <taxon>Muroidea</taxon>
        <taxon>Muridae</taxon>
        <taxon>Murinae</taxon>
        <taxon>Rattus</taxon>
    </lineage>
</organism>
<dbReference type="Proteomes" id="UP000234681">
    <property type="component" value="Chromosome X"/>
</dbReference>
<dbReference type="AlphaFoldDB" id="A6KUA1"/>
<reference evidence="2" key="1">
    <citation type="submission" date="2005-09" db="EMBL/GenBank/DDBJ databases">
        <authorList>
            <person name="Mural R.J."/>
            <person name="Li P.W."/>
            <person name="Adams M.D."/>
            <person name="Amanatides P.G."/>
            <person name="Baden-Tillson H."/>
            <person name="Barnstead M."/>
            <person name="Chin S.H."/>
            <person name="Dew I."/>
            <person name="Evans C.A."/>
            <person name="Ferriera S."/>
            <person name="Flanigan M."/>
            <person name="Fosler C."/>
            <person name="Glodek A."/>
            <person name="Gu Z."/>
            <person name="Holt R.A."/>
            <person name="Jennings D."/>
            <person name="Kraft C.L."/>
            <person name="Lu F."/>
            <person name="Nguyen T."/>
            <person name="Nusskern D.R."/>
            <person name="Pfannkoch C.M."/>
            <person name="Sitter C."/>
            <person name="Sutton G.G."/>
            <person name="Venter J.C."/>
            <person name="Wang Z."/>
            <person name="Woodage T."/>
            <person name="Zheng X.H."/>
            <person name="Zhong F."/>
        </authorList>
    </citation>
    <scope>NUCLEOTIDE SEQUENCE [LARGE SCALE GENOMIC DNA]</scope>
    <source>
        <strain>BN</strain>
        <strain evidence="2">Sprague-Dawley</strain>
    </source>
</reference>
<proteinExistence type="predicted"/>